<evidence type="ECO:0000256" key="1">
    <source>
        <dbReference type="ARBA" id="ARBA00009922"/>
    </source>
</evidence>
<evidence type="ECO:0000256" key="10">
    <source>
        <dbReference type="ARBA" id="ARBA00034923"/>
    </source>
</evidence>
<keyword evidence="2 12" id="KW-0547">Nucleotide-binding</keyword>
<dbReference type="CDD" id="cd18807">
    <property type="entry name" value="SF1_C_UvrD"/>
    <property type="match status" value="1"/>
</dbReference>
<sequence length="673" mass="74556">MLDLSTLNPPQREAVMTTEGPVLVLAGAGSGKTRVIAHRVAYLLVKGVDPESVLAVTFTNKAAGEMRERVAALAGPPGVDVFVSTFHSFGLWLLQQEHKLAELPKRFAICDAGDQLALVKRCMREVSVDDRKFDAHRVLAAISKAKNAGKKRIAVREAGQGDDYDLVASEVFPRYEKALRAMRAVDFDDLIARPVALLGRDEALQAKYQERFRYLLVDEYQDTNLAQLELLKHVAGDRRNVCAVGDDDQAIYGWRGAEVKNILRFDRHFPGAKEIRLEQNYRSTGHILACANAVIAKNAARKPKALFTESGPGEPVRVVALAEEEDEARFVAEEIARQRAEGRPWSHFAVLFRLNALSRPFEEAFREGSMPYVMHGGPAFFDRSEVRDLLAYLKLCVQPEDDVSLSRIVNVPARGIGDTSLERVHDWAIAQRVHLFEALRRAPEVPELPRGAAEKIAGFVAVIERYQARFAERGNIAEVARGLVAEVDLYTHVRASVQSLEAGARKVDALDGLLRSLEGYAQRNARPNLATWLQRLALDSRDEEDPAQEGGITLMTLHAAKGLEFPVVFLVGAEEDYLPCAGIQGEARDLDEERRLAYVGITRARERLYLTRVATRTKRGKLLPRTPSRFLDDLPAGAHEKVDPEALAAPPQEVAAHTENVMAALRARLGASK</sequence>
<dbReference type="InterPro" id="IPR027417">
    <property type="entry name" value="P-loop_NTPase"/>
</dbReference>
<evidence type="ECO:0000256" key="3">
    <source>
        <dbReference type="ARBA" id="ARBA00022801"/>
    </source>
</evidence>
<comment type="catalytic activity">
    <reaction evidence="11">
        <text>ATP + H2O = ADP + phosphate + H(+)</text>
        <dbReference type="Rhea" id="RHEA:13065"/>
        <dbReference type="ChEBI" id="CHEBI:15377"/>
        <dbReference type="ChEBI" id="CHEBI:15378"/>
        <dbReference type="ChEBI" id="CHEBI:30616"/>
        <dbReference type="ChEBI" id="CHEBI:43474"/>
        <dbReference type="ChEBI" id="CHEBI:456216"/>
        <dbReference type="EC" id="5.6.2.4"/>
    </reaction>
</comment>
<feature type="binding site" evidence="12">
    <location>
        <begin position="26"/>
        <end position="33"/>
    </location>
    <ligand>
        <name>ATP</name>
        <dbReference type="ChEBI" id="CHEBI:30616"/>
    </ligand>
</feature>
<evidence type="ECO:0000313" key="16">
    <source>
        <dbReference type="Proteomes" id="UP001162891"/>
    </source>
</evidence>
<evidence type="ECO:0000256" key="6">
    <source>
        <dbReference type="ARBA" id="ARBA00023125"/>
    </source>
</evidence>
<dbReference type="InterPro" id="IPR013986">
    <property type="entry name" value="DExx_box_DNA_helicase_dom_sf"/>
</dbReference>
<protein>
    <recommendedName>
        <fullName evidence="9">DNA 3'-5' helicase</fullName>
        <ecNumber evidence="9">5.6.2.4</ecNumber>
    </recommendedName>
    <alternativeName>
        <fullName evidence="10">DNA 3'-5' helicase II</fullName>
    </alternativeName>
</protein>
<proteinExistence type="inferred from homology"/>
<dbReference type="Pfam" id="PF13361">
    <property type="entry name" value="UvrD_C"/>
    <property type="match status" value="1"/>
</dbReference>
<dbReference type="GO" id="GO:0004386">
    <property type="term" value="F:helicase activity"/>
    <property type="evidence" value="ECO:0007669"/>
    <property type="project" value="UniProtKB-KW"/>
</dbReference>
<accession>A0ABM7WZH0</accession>
<evidence type="ECO:0000256" key="8">
    <source>
        <dbReference type="ARBA" id="ARBA00034617"/>
    </source>
</evidence>
<evidence type="ECO:0000259" key="14">
    <source>
        <dbReference type="PROSITE" id="PS51217"/>
    </source>
</evidence>
<dbReference type="PANTHER" id="PTHR11070">
    <property type="entry name" value="UVRD / RECB / PCRA DNA HELICASE FAMILY MEMBER"/>
    <property type="match status" value="1"/>
</dbReference>
<dbReference type="EMBL" id="AP025591">
    <property type="protein sequence ID" value="BDG04879.1"/>
    <property type="molecule type" value="Genomic_DNA"/>
</dbReference>
<evidence type="ECO:0000256" key="9">
    <source>
        <dbReference type="ARBA" id="ARBA00034808"/>
    </source>
</evidence>
<keyword evidence="6" id="KW-0238">DNA-binding</keyword>
<dbReference type="EC" id="5.6.2.4" evidence="9"/>
<keyword evidence="4 12" id="KW-0347">Helicase</keyword>
<evidence type="ECO:0000256" key="2">
    <source>
        <dbReference type="ARBA" id="ARBA00022741"/>
    </source>
</evidence>
<keyword evidence="3 12" id="KW-0378">Hydrolase</keyword>
<evidence type="ECO:0000256" key="5">
    <source>
        <dbReference type="ARBA" id="ARBA00022840"/>
    </source>
</evidence>
<feature type="domain" description="UvrD-like helicase C-terminal" evidence="14">
    <location>
        <begin position="285"/>
        <end position="562"/>
    </location>
</feature>
<dbReference type="PANTHER" id="PTHR11070:SF2">
    <property type="entry name" value="ATP-DEPENDENT DNA HELICASE SRS2"/>
    <property type="match status" value="1"/>
</dbReference>
<dbReference type="RefSeq" id="WP_248353391.1">
    <property type="nucleotide sequence ID" value="NZ_AP025591.1"/>
</dbReference>
<dbReference type="Gene3D" id="1.10.486.10">
    <property type="entry name" value="PCRA, domain 4"/>
    <property type="match status" value="1"/>
</dbReference>
<comment type="similarity">
    <text evidence="1">Belongs to the helicase family. UvrD subfamily.</text>
</comment>
<keyword evidence="7" id="KW-0413">Isomerase</keyword>
<feature type="domain" description="UvrD-like helicase ATP-binding" evidence="13">
    <location>
        <begin position="5"/>
        <end position="284"/>
    </location>
</feature>
<dbReference type="InterPro" id="IPR000212">
    <property type="entry name" value="DNA_helicase_UvrD/REP"/>
</dbReference>
<evidence type="ECO:0000259" key="13">
    <source>
        <dbReference type="PROSITE" id="PS51198"/>
    </source>
</evidence>
<dbReference type="Proteomes" id="UP001162891">
    <property type="component" value="Chromosome"/>
</dbReference>
<dbReference type="SUPFAM" id="SSF52540">
    <property type="entry name" value="P-loop containing nucleoside triphosphate hydrolases"/>
    <property type="match status" value="1"/>
</dbReference>
<dbReference type="InterPro" id="IPR014016">
    <property type="entry name" value="UvrD-like_ATP-bd"/>
</dbReference>
<dbReference type="Pfam" id="PF00580">
    <property type="entry name" value="UvrD-helicase"/>
    <property type="match status" value="1"/>
</dbReference>
<dbReference type="PROSITE" id="PS51198">
    <property type="entry name" value="UVRD_HELICASE_ATP_BIND"/>
    <property type="match status" value="1"/>
</dbReference>
<comment type="catalytic activity">
    <reaction evidence="8">
        <text>Couples ATP hydrolysis with the unwinding of duplex DNA by translocating in the 3'-5' direction.</text>
        <dbReference type="EC" id="5.6.2.4"/>
    </reaction>
</comment>
<dbReference type="InterPro" id="IPR014017">
    <property type="entry name" value="DNA_helicase_UvrD-like_C"/>
</dbReference>
<gene>
    <name evidence="15" type="primary">rep</name>
    <name evidence="15" type="ORF">AMOR_38750</name>
</gene>
<dbReference type="CDD" id="cd17932">
    <property type="entry name" value="DEXQc_UvrD"/>
    <property type="match status" value="1"/>
</dbReference>
<evidence type="ECO:0000256" key="7">
    <source>
        <dbReference type="ARBA" id="ARBA00023235"/>
    </source>
</evidence>
<keyword evidence="16" id="KW-1185">Reference proteome</keyword>
<evidence type="ECO:0000256" key="12">
    <source>
        <dbReference type="PROSITE-ProRule" id="PRU00560"/>
    </source>
</evidence>
<reference evidence="16" key="1">
    <citation type="journal article" date="2022" name="Int. J. Syst. Evol. Microbiol.">
        <title>Anaeromyxobacter oryzae sp. nov., Anaeromyxobacter diazotrophicus sp. nov. and Anaeromyxobacter paludicola sp. nov., isolated from paddy soils.</title>
        <authorList>
            <person name="Itoh H."/>
            <person name="Xu Z."/>
            <person name="Mise K."/>
            <person name="Masuda Y."/>
            <person name="Ushijima N."/>
            <person name="Hayakawa C."/>
            <person name="Shiratori Y."/>
            <person name="Senoo K."/>
        </authorList>
    </citation>
    <scope>NUCLEOTIDE SEQUENCE [LARGE SCALE GENOMIC DNA]</scope>
    <source>
        <strain evidence="16">Red232</strain>
    </source>
</reference>
<keyword evidence="5 12" id="KW-0067">ATP-binding</keyword>
<dbReference type="Gene3D" id="3.40.50.300">
    <property type="entry name" value="P-loop containing nucleotide triphosphate hydrolases"/>
    <property type="match status" value="2"/>
</dbReference>
<evidence type="ECO:0000256" key="4">
    <source>
        <dbReference type="ARBA" id="ARBA00022806"/>
    </source>
</evidence>
<dbReference type="Gene3D" id="1.10.10.160">
    <property type="match status" value="1"/>
</dbReference>
<evidence type="ECO:0000256" key="11">
    <source>
        <dbReference type="ARBA" id="ARBA00048988"/>
    </source>
</evidence>
<name>A0ABM7WZH0_9BACT</name>
<evidence type="ECO:0000313" key="15">
    <source>
        <dbReference type="EMBL" id="BDG04879.1"/>
    </source>
</evidence>
<dbReference type="PROSITE" id="PS51217">
    <property type="entry name" value="UVRD_HELICASE_CTER"/>
    <property type="match status" value="1"/>
</dbReference>
<organism evidence="15 16">
    <name type="scientific">Anaeromyxobacter oryzae</name>
    <dbReference type="NCBI Taxonomy" id="2918170"/>
    <lineage>
        <taxon>Bacteria</taxon>
        <taxon>Pseudomonadati</taxon>
        <taxon>Myxococcota</taxon>
        <taxon>Myxococcia</taxon>
        <taxon>Myxococcales</taxon>
        <taxon>Cystobacterineae</taxon>
        <taxon>Anaeromyxobacteraceae</taxon>
        <taxon>Anaeromyxobacter</taxon>
    </lineage>
</organism>